<dbReference type="EMBL" id="JAGTJS010000001">
    <property type="protein sequence ID" value="KAH7276105.1"/>
    <property type="molecule type" value="Genomic_DNA"/>
</dbReference>
<dbReference type="PANTHER" id="PTHR24148">
    <property type="entry name" value="ANKYRIN REPEAT DOMAIN-CONTAINING PROTEIN 39 HOMOLOG-RELATED"/>
    <property type="match status" value="1"/>
</dbReference>
<dbReference type="InterPro" id="IPR052895">
    <property type="entry name" value="HetReg/Transcr_Mod"/>
</dbReference>
<comment type="caution">
    <text evidence="2">The sequence shown here is derived from an EMBL/GenBank/DDBJ whole genome shotgun (WGS) entry which is preliminary data.</text>
</comment>
<keyword evidence="3" id="KW-1185">Reference proteome</keyword>
<organism evidence="2 3">
    <name type="scientific">Fusarium solani</name>
    <name type="common">Filamentous fungus</name>
    <dbReference type="NCBI Taxonomy" id="169388"/>
    <lineage>
        <taxon>Eukaryota</taxon>
        <taxon>Fungi</taxon>
        <taxon>Dikarya</taxon>
        <taxon>Ascomycota</taxon>
        <taxon>Pezizomycotina</taxon>
        <taxon>Sordariomycetes</taxon>
        <taxon>Hypocreomycetidae</taxon>
        <taxon>Hypocreales</taxon>
        <taxon>Nectriaceae</taxon>
        <taxon>Fusarium</taxon>
        <taxon>Fusarium solani species complex</taxon>
    </lineage>
</organism>
<proteinExistence type="predicted"/>
<gene>
    <name evidence="2" type="ORF">B0J15DRAFT_588529</name>
</gene>
<accession>A0A9P9L740</accession>
<evidence type="ECO:0000313" key="3">
    <source>
        <dbReference type="Proteomes" id="UP000736672"/>
    </source>
</evidence>
<dbReference type="Pfam" id="PF26639">
    <property type="entry name" value="Het-6_barrel"/>
    <property type="match status" value="1"/>
</dbReference>
<feature type="domain" description="Heterokaryon incompatibility" evidence="1">
    <location>
        <begin position="52"/>
        <end position="226"/>
    </location>
</feature>
<dbReference type="InterPro" id="IPR010730">
    <property type="entry name" value="HET"/>
</dbReference>
<evidence type="ECO:0000313" key="2">
    <source>
        <dbReference type="EMBL" id="KAH7276105.1"/>
    </source>
</evidence>
<sequence length="653" mass="74323">MTSPYRRIQSAAGDIRILIVQPGQPQDPLKCQLEVARLSLDQGSKPENPPSYEAISYCWGDPTPCKPCELDGIAVKIPASASEVIRRFRLPDAPRRIWIDALCINQQDIAERGEQVSLMGAVYSQCTHCLIWLGPDTDNTAKTAFDTVDKVCNAAREADRESKDPMVEMLSMLSSTSFTRSVFNASFEQRLKGKRGEPVFYLKDTQQDLFKLLRRPWFQRKWVFQEAVLAPESTVHCGTETRPLSAILEAGHSLYRHLAWSHTREEFLMIRDLHLLWSYFSPETNDELPVDSRTLVALLAFLRTKFSTDPKDAVFSVLGLVKRNEKTKDSFQALFKADYRRSLSDILASATKYAIIETQTLDVLRFVRPRLNEDADTSQIPSWVPRWHLRHEDIDMGVNRMSPNGEFDANTKLELIDPLDVTFLKCRGEIIDDICYRFDAPSKDVVKDATALAAFFKNLRSLFRQDILSQVFESTEIDENQARRIRNAILPHQMYSADEELVVISSTLMMGRQYPMQEYRGEETSDFVLLEKYLDEPGLVLPTLPDDEVIPTSKFKDRSPGEQAFVRFAMVMRLALHHRAFFTTSRGLIGIGPSTLEVCDVVAMLHGFSSPVVLRPKGDGYEFLESCYVHGLMRGRDEWPTGVVAKDDIISIR</sequence>
<evidence type="ECO:0000259" key="1">
    <source>
        <dbReference type="Pfam" id="PF06985"/>
    </source>
</evidence>
<dbReference type="AlphaFoldDB" id="A0A9P9L740"/>
<dbReference type="Pfam" id="PF06985">
    <property type="entry name" value="HET"/>
    <property type="match status" value="1"/>
</dbReference>
<dbReference type="PANTHER" id="PTHR24148:SF64">
    <property type="entry name" value="HETEROKARYON INCOMPATIBILITY DOMAIN-CONTAINING PROTEIN"/>
    <property type="match status" value="1"/>
</dbReference>
<dbReference type="Proteomes" id="UP000736672">
    <property type="component" value="Unassembled WGS sequence"/>
</dbReference>
<protein>
    <submittedName>
        <fullName evidence="2">Heterokaryon incompatibility protein-domain-containing protein</fullName>
    </submittedName>
</protein>
<dbReference type="OrthoDB" id="3553147at2759"/>
<name>A0A9P9L740_FUSSL</name>
<reference evidence="2" key="1">
    <citation type="journal article" date="2021" name="Nat. Commun.">
        <title>Genetic determinants of endophytism in the Arabidopsis root mycobiome.</title>
        <authorList>
            <person name="Mesny F."/>
            <person name="Miyauchi S."/>
            <person name="Thiergart T."/>
            <person name="Pickel B."/>
            <person name="Atanasova L."/>
            <person name="Karlsson M."/>
            <person name="Huettel B."/>
            <person name="Barry K.W."/>
            <person name="Haridas S."/>
            <person name="Chen C."/>
            <person name="Bauer D."/>
            <person name="Andreopoulos W."/>
            <person name="Pangilinan J."/>
            <person name="LaButti K."/>
            <person name="Riley R."/>
            <person name="Lipzen A."/>
            <person name="Clum A."/>
            <person name="Drula E."/>
            <person name="Henrissat B."/>
            <person name="Kohler A."/>
            <person name="Grigoriev I.V."/>
            <person name="Martin F.M."/>
            <person name="Hacquard S."/>
        </authorList>
    </citation>
    <scope>NUCLEOTIDE SEQUENCE</scope>
    <source>
        <strain evidence="2">FSSC 5 MPI-SDFR-AT-0091</strain>
    </source>
</reference>